<dbReference type="InterPro" id="IPR011251">
    <property type="entry name" value="Luciferase-like_dom"/>
</dbReference>
<dbReference type="AlphaFoldDB" id="A0A8H4WLJ4"/>
<dbReference type="PANTHER" id="PTHR30011">
    <property type="entry name" value="ALKANESULFONATE MONOOXYGENASE-RELATED"/>
    <property type="match status" value="1"/>
</dbReference>
<evidence type="ECO:0000256" key="2">
    <source>
        <dbReference type="SAM" id="MobiDB-lite"/>
    </source>
</evidence>
<comment type="caution">
    <text evidence="4">The sequence shown here is derived from an EMBL/GenBank/DDBJ whole genome shotgun (WGS) entry which is preliminary data.</text>
</comment>
<dbReference type="InterPro" id="IPR016215">
    <property type="entry name" value="NTA_MOA"/>
</dbReference>
<keyword evidence="5" id="KW-1185">Reference proteome</keyword>
<dbReference type="SUPFAM" id="SSF51679">
    <property type="entry name" value="Bacterial luciferase-like"/>
    <property type="match status" value="1"/>
</dbReference>
<feature type="domain" description="Luciferase-like" evidence="3">
    <location>
        <begin position="55"/>
        <end position="422"/>
    </location>
</feature>
<dbReference type="PIRSF" id="PIRSF000337">
    <property type="entry name" value="NTA_MOA"/>
    <property type="match status" value="1"/>
</dbReference>
<reference evidence="4" key="1">
    <citation type="journal article" date="2020" name="BMC Genomics">
        <title>Correction to: Identification and distribution of gene clusters required for synthesis of sphingolipid metabolism inhibitors in diverse species of the filamentous fungus Fusarium.</title>
        <authorList>
            <person name="Kim H.S."/>
            <person name="Lohmar J.M."/>
            <person name="Busman M."/>
            <person name="Brown D.W."/>
            <person name="Naumann T.A."/>
            <person name="Divon H.H."/>
            <person name="Lysoe E."/>
            <person name="Uhlig S."/>
            <person name="Proctor R.H."/>
        </authorList>
    </citation>
    <scope>NUCLEOTIDE SEQUENCE</scope>
    <source>
        <strain evidence="4">NRRL 20472</strain>
    </source>
</reference>
<dbReference type="Pfam" id="PF00296">
    <property type="entry name" value="Bac_luciferase"/>
    <property type="match status" value="1"/>
</dbReference>
<proteinExistence type="inferred from homology"/>
<dbReference type="InterPro" id="IPR036661">
    <property type="entry name" value="Luciferase-like_sf"/>
</dbReference>
<accession>A0A8H4WLJ4</accession>
<protein>
    <recommendedName>
        <fullName evidence="3">Luciferase-like domain-containing protein</fullName>
    </recommendedName>
</protein>
<dbReference type="OrthoDB" id="5561043at2759"/>
<dbReference type="Gene3D" id="3.20.20.30">
    <property type="entry name" value="Luciferase-like domain"/>
    <property type="match status" value="1"/>
</dbReference>
<evidence type="ECO:0000313" key="5">
    <source>
        <dbReference type="Proteomes" id="UP000622797"/>
    </source>
</evidence>
<dbReference type="GO" id="GO:0016705">
    <property type="term" value="F:oxidoreductase activity, acting on paired donors, with incorporation or reduction of molecular oxygen"/>
    <property type="evidence" value="ECO:0007669"/>
    <property type="project" value="InterPro"/>
</dbReference>
<gene>
    <name evidence="4" type="ORF">FSARC_14903</name>
</gene>
<dbReference type="NCBIfam" id="TIGR03860">
    <property type="entry name" value="FMN_nitrolo"/>
    <property type="match status" value="1"/>
</dbReference>
<evidence type="ECO:0000313" key="4">
    <source>
        <dbReference type="EMBL" id="KAF4943518.1"/>
    </source>
</evidence>
<sequence>MSAPDSKPLGAPEDALLGKVDGERRYGYTQDGKKKRILLNAFDMNSIEYRSVGQWQNPVDQSSQKNRLPYWINLAKLLERGKFNALFLADNFGSHDTFQGSHAPAIKSATQWPLYDPFVIISAMAAVTKSLAFGVTACTTFEPPFLLAKRFSTLDHITEGRIAWNIVTSWSDNAARALGLEKLPEHDTRYEMADEYLSLVYKLWEGSWADDAVIKDVESKTYTDPSKVRKIEHHGQFFKSVSAHQVDPSPQRTPVLFQAGMSPAGASFASSHAECIFIGSPNPALLQPKIEQTRQLAESKGRNPEDIKFFVQFTPILAATDEEARAKYENYKKYAIPDGGLALFGGTSGIDISKFPPDEEFPVDPNHPIWEGFTARQRERLLSRPQGYEKWTPRILAEYQSIGGSGNFSIGSGKTVADEIEKWITIANVDGFNIGHVAVPQAWEDVIEFLLPELEARGWLGDGDYAVPGGTARENLYATPGNSKLRETHPGSQYKFKKQ</sequence>
<name>A0A8H4WLJ4_9HYPO</name>
<organism evidence="4 5">
    <name type="scientific">Fusarium sarcochroum</name>
    <dbReference type="NCBI Taxonomy" id="1208366"/>
    <lineage>
        <taxon>Eukaryota</taxon>
        <taxon>Fungi</taxon>
        <taxon>Dikarya</taxon>
        <taxon>Ascomycota</taxon>
        <taxon>Pezizomycotina</taxon>
        <taxon>Sordariomycetes</taxon>
        <taxon>Hypocreomycetidae</taxon>
        <taxon>Hypocreales</taxon>
        <taxon>Nectriaceae</taxon>
        <taxon>Fusarium</taxon>
        <taxon>Fusarium lateritium species complex</taxon>
    </lineage>
</organism>
<dbReference type="GO" id="GO:0004497">
    <property type="term" value="F:monooxygenase activity"/>
    <property type="evidence" value="ECO:0007669"/>
    <property type="project" value="InterPro"/>
</dbReference>
<dbReference type="PANTHER" id="PTHR30011:SF30">
    <property type="entry name" value="XENOBIOTIC COMPOUND MONOOXYGENASE, DSZA FAMILY (AFU_ORTHOLOGUE AFUA_6G01920)"/>
    <property type="match status" value="1"/>
</dbReference>
<feature type="region of interest" description="Disordered" evidence="2">
    <location>
        <begin position="477"/>
        <end position="499"/>
    </location>
</feature>
<reference evidence="4" key="2">
    <citation type="submission" date="2020-05" db="EMBL/GenBank/DDBJ databases">
        <authorList>
            <person name="Kim H.-S."/>
            <person name="Proctor R.H."/>
            <person name="Brown D.W."/>
        </authorList>
    </citation>
    <scope>NUCLEOTIDE SEQUENCE</scope>
    <source>
        <strain evidence="4">NRRL 20472</strain>
    </source>
</reference>
<evidence type="ECO:0000259" key="3">
    <source>
        <dbReference type="Pfam" id="PF00296"/>
    </source>
</evidence>
<comment type="similarity">
    <text evidence="1">Belongs to the NtaA/SnaA/DszA monooxygenase family.</text>
</comment>
<evidence type="ECO:0000256" key="1">
    <source>
        <dbReference type="ARBA" id="ARBA00033748"/>
    </source>
</evidence>
<dbReference type="EMBL" id="JABEXW010001513">
    <property type="protein sequence ID" value="KAF4943518.1"/>
    <property type="molecule type" value="Genomic_DNA"/>
</dbReference>
<dbReference type="Proteomes" id="UP000622797">
    <property type="component" value="Unassembled WGS sequence"/>
</dbReference>
<dbReference type="InterPro" id="IPR051260">
    <property type="entry name" value="Diverse_substr_monoxygenases"/>
</dbReference>